<evidence type="ECO:0000313" key="2">
    <source>
        <dbReference type="EMBL" id="KAL2274671.1"/>
    </source>
</evidence>
<comment type="caution">
    <text evidence="2">The sequence shown here is derived from an EMBL/GenBank/DDBJ whole genome shotgun (WGS) entry which is preliminary data.</text>
</comment>
<proteinExistence type="predicted"/>
<dbReference type="InterPro" id="IPR006311">
    <property type="entry name" value="TAT_signal"/>
</dbReference>
<dbReference type="EMBL" id="JBAWTH010000151">
    <property type="protein sequence ID" value="KAL2274671.1"/>
    <property type="molecule type" value="Genomic_DNA"/>
</dbReference>
<evidence type="ECO:0000313" key="3">
    <source>
        <dbReference type="Proteomes" id="UP001600888"/>
    </source>
</evidence>
<organism evidence="2 3">
    <name type="scientific">Diaporthe vaccinii</name>
    <dbReference type="NCBI Taxonomy" id="105482"/>
    <lineage>
        <taxon>Eukaryota</taxon>
        <taxon>Fungi</taxon>
        <taxon>Dikarya</taxon>
        <taxon>Ascomycota</taxon>
        <taxon>Pezizomycotina</taxon>
        <taxon>Sordariomycetes</taxon>
        <taxon>Sordariomycetidae</taxon>
        <taxon>Diaporthales</taxon>
        <taxon>Diaporthaceae</taxon>
        <taxon>Diaporthe</taxon>
        <taxon>Diaporthe eres species complex</taxon>
    </lineage>
</organism>
<keyword evidence="1" id="KW-0732">Signal</keyword>
<reference evidence="2 3" key="1">
    <citation type="submission" date="2024-03" db="EMBL/GenBank/DDBJ databases">
        <title>A high-quality draft genome sequence of Diaporthe vaccinii, a causative agent of upright dieback and viscid rot disease in cranberry plants.</title>
        <authorList>
            <person name="Sarrasin M."/>
            <person name="Lang B.F."/>
            <person name="Burger G."/>
        </authorList>
    </citation>
    <scope>NUCLEOTIDE SEQUENCE [LARGE SCALE GENOMIC DNA]</scope>
    <source>
        <strain evidence="2 3">IS7</strain>
    </source>
</reference>
<dbReference type="Gene3D" id="2.120.10.30">
    <property type="entry name" value="TolB, C-terminal domain"/>
    <property type="match status" value="1"/>
</dbReference>
<dbReference type="Proteomes" id="UP001600888">
    <property type="component" value="Unassembled WGS sequence"/>
</dbReference>
<dbReference type="InterPro" id="IPR011042">
    <property type="entry name" value="6-blade_b-propeller_TolB-like"/>
</dbReference>
<dbReference type="InterPro" id="IPR052998">
    <property type="entry name" value="Hetero-Diels-Alderase-like"/>
</dbReference>
<gene>
    <name evidence="2" type="ORF">FJTKL_03032</name>
</gene>
<evidence type="ECO:0000256" key="1">
    <source>
        <dbReference type="SAM" id="SignalP"/>
    </source>
</evidence>
<feature type="signal peptide" evidence="1">
    <location>
        <begin position="1"/>
        <end position="31"/>
    </location>
</feature>
<dbReference type="PROSITE" id="PS51318">
    <property type="entry name" value="TAT"/>
    <property type="match status" value="1"/>
</dbReference>
<name>A0ABR4DX25_9PEZI</name>
<sequence length="404" mass="40571">MSNNPSSLLPRRPLLWGLAAAAALLPLSASAQGAAGPISSCLNQNDPSLPLQSRTIFQFGAGNDKTFLENIASRGNGDILVTMAVPQANVFAIQNPMTSCPTMVPVFQIPGSNGTHGITEIANRPDVFAVVAGNISLSGNPANGVLGSNSLWELDLRTSGSAFAPGPITGVNPDPSCPSALPLEATARKIADMPMAPRLNGLAAVPGTSAVLVGDSQLGVAFRVDTATGAVTTALDFPEMKPVTGAGSADDALGLNGMKVRGGALYFTTAASRTVYRIAIMPDGSGPLPGAAVETIAAVPTASWMDDIDVRDDGSLWVTTNTGNTLLALQPSAAANGTVAGAARAQFNAPIVALGAANAPTVAGAASVAFGRGSVSRNTAFVVTGSGSEPAKVVAVDTAACRTQ</sequence>
<feature type="chain" id="PRO_5046933075" evidence="1">
    <location>
        <begin position="32"/>
        <end position="404"/>
    </location>
</feature>
<dbReference type="PANTHER" id="PTHR42060:SF1">
    <property type="entry name" value="NHL REPEAT-CONTAINING PROTEIN"/>
    <property type="match status" value="1"/>
</dbReference>
<keyword evidence="3" id="KW-1185">Reference proteome</keyword>
<dbReference type="PANTHER" id="PTHR42060">
    <property type="entry name" value="NHL REPEAT-CONTAINING PROTEIN-RELATED"/>
    <property type="match status" value="1"/>
</dbReference>
<dbReference type="SUPFAM" id="SSF63829">
    <property type="entry name" value="Calcium-dependent phosphotriesterase"/>
    <property type="match status" value="1"/>
</dbReference>
<protein>
    <submittedName>
        <fullName evidence="2">Uncharacterized protein</fullName>
    </submittedName>
</protein>
<accession>A0ABR4DX25</accession>